<name>A0A4R8S5U7_9MYCO</name>
<dbReference type="EMBL" id="PECH01000006">
    <property type="protein sequence ID" value="TDZ82839.1"/>
    <property type="molecule type" value="Genomic_DNA"/>
</dbReference>
<dbReference type="Proteomes" id="UP000295117">
    <property type="component" value="Unassembled WGS sequence"/>
</dbReference>
<proteinExistence type="predicted"/>
<dbReference type="AlphaFoldDB" id="A0A4R8S5U7"/>
<evidence type="ECO:0000313" key="1">
    <source>
        <dbReference type="EMBL" id="TDZ82839.1"/>
    </source>
</evidence>
<gene>
    <name evidence="1" type="ORF">DE4585_01631</name>
</gene>
<organism evidence="1 2">
    <name type="scientific">Mycobacteroides salmoniphilum</name>
    <dbReference type="NCBI Taxonomy" id="404941"/>
    <lineage>
        <taxon>Bacteria</taxon>
        <taxon>Bacillati</taxon>
        <taxon>Actinomycetota</taxon>
        <taxon>Actinomycetes</taxon>
        <taxon>Mycobacteriales</taxon>
        <taxon>Mycobacteriaceae</taxon>
        <taxon>Mycobacteroides</taxon>
    </lineage>
</organism>
<evidence type="ECO:0000313" key="2">
    <source>
        <dbReference type="Proteomes" id="UP000295117"/>
    </source>
</evidence>
<sequence>MLDAGESMHQETVRPGFEEDHLIIDSARQVIMQSRQLAIIPRDV</sequence>
<accession>A0A4R8S5U7</accession>
<protein>
    <submittedName>
        <fullName evidence="1">Uncharacterized protein</fullName>
    </submittedName>
</protein>
<reference evidence="1 2" key="1">
    <citation type="journal article" date="2019" name="Sci. Rep.">
        <title>Extended insight into the Mycobacterium chelonae-abscessus complex through whole genome sequencing of Mycobacterium salmoniphilum outbreak and Mycobacterium salmoniphilum-like strains.</title>
        <authorList>
            <person name="Behra P.R.K."/>
            <person name="Das S."/>
            <person name="Pettersson B.M.F."/>
            <person name="Shirreff L."/>
            <person name="DuCote T."/>
            <person name="Jacobsson K.G."/>
            <person name="Ennis D.G."/>
            <person name="Kirsebom L.A."/>
        </authorList>
    </citation>
    <scope>NUCLEOTIDE SEQUENCE [LARGE SCALE GENOMIC DNA]</scope>
    <source>
        <strain evidence="1 2">DE 4585</strain>
    </source>
</reference>
<comment type="caution">
    <text evidence="1">The sequence shown here is derived from an EMBL/GenBank/DDBJ whole genome shotgun (WGS) entry which is preliminary data.</text>
</comment>